<name>A0A7S2STI1_9STRA</name>
<dbReference type="SUPFAM" id="SSF51905">
    <property type="entry name" value="FAD/NAD(P)-binding domain"/>
    <property type="match status" value="1"/>
</dbReference>
<dbReference type="AlphaFoldDB" id="A0A7S2STI1"/>
<keyword evidence="1" id="KW-0560">Oxidoreductase</keyword>
<dbReference type="InterPro" id="IPR036188">
    <property type="entry name" value="FAD/NAD-bd_sf"/>
</dbReference>
<evidence type="ECO:0000259" key="2">
    <source>
        <dbReference type="Pfam" id="PF07992"/>
    </source>
</evidence>
<protein>
    <recommendedName>
        <fullName evidence="2">FAD/NAD(P)-binding domain-containing protein</fullName>
    </recommendedName>
</protein>
<dbReference type="Gene3D" id="3.50.50.60">
    <property type="entry name" value="FAD/NAD(P)-binding domain"/>
    <property type="match status" value="1"/>
</dbReference>
<organism evidence="3">
    <name type="scientific">Rhizochromulina marina</name>
    <dbReference type="NCBI Taxonomy" id="1034831"/>
    <lineage>
        <taxon>Eukaryota</taxon>
        <taxon>Sar</taxon>
        <taxon>Stramenopiles</taxon>
        <taxon>Ochrophyta</taxon>
        <taxon>Dictyochophyceae</taxon>
        <taxon>Rhizochromulinales</taxon>
        <taxon>Rhizochromulina</taxon>
    </lineage>
</organism>
<proteinExistence type="predicted"/>
<dbReference type="Pfam" id="PF07992">
    <property type="entry name" value="Pyr_redox_2"/>
    <property type="match status" value="1"/>
</dbReference>
<sequence length="428" mass="45260">MRRLLVVGAGPAGIEMALEAVHSGKFDVTVVETGSQVAANVRSWGHVRFFSPWELNMSALGAKTLGKVPDPAAYPTGLEFVEAYLEPLAAHLEASGHCKILLSTSVVSIGRGHLLKGDLGSSLRAAQRFRVLLSESSGGEKVVEADVVVDASGTYGNGNHLGMGGLPAVGERGCADRIERLIPDVLAQPAKYLGKQTLIVGAGYSAVTTLSKLVELARMHPEVTVNVVWATRRPPGPVYDRIPNDSLPQRDVLAALGNQLAVNPTSAGCPENFLFKHVGHVQLTALQPSEADPARTTVHFERLPAPEAPAGAPQEDELFQMDVDNVVSNTGYRPDSLIFQELQVHQCYASEGPMKLAAALLAASGAGSADCLAQVSPGPQTLMNPEPNFFIIGMKSYGRGSKFLLKIGQEQVTSIAELLSLSGSNSSD</sequence>
<feature type="domain" description="FAD/NAD(P)-binding" evidence="2">
    <location>
        <begin position="3"/>
        <end position="224"/>
    </location>
</feature>
<dbReference type="PRINTS" id="PR00368">
    <property type="entry name" value="FADPNR"/>
</dbReference>
<dbReference type="InterPro" id="IPR023753">
    <property type="entry name" value="FAD/NAD-binding_dom"/>
</dbReference>
<dbReference type="GO" id="GO:0004497">
    <property type="term" value="F:monooxygenase activity"/>
    <property type="evidence" value="ECO:0007669"/>
    <property type="project" value="TreeGrafter"/>
</dbReference>
<reference evidence="3" key="1">
    <citation type="submission" date="2021-01" db="EMBL/GenBank/DDBJ databases">
        <authorList>
            <person name="Corre E."/>
            <person name="Pelletier E."/>
            <person name="Niang G."/>
            <person name="Scheremetjew M."/>
            <person name="Finn R."/>
            <person name="Kale V."/>
            <person name="Holt S."/>
            <person name="Cochrane G."/>
            <person name="Meng A."/>
            <person name="Brown T."/>
            <person name="Cohen L."/>
        </authorList>
    </citation>
    <scope>NUCLEOTIDE SEQUENCE</scope>
    <source>
        <strain evidence="3">CCMP1243</strain>
    </source>
</reference>
<dbReference type="InterPro" id="IPR050982">
    <property type="entry name" value="Auxin_biosynth/cation_transpt"/>
</dbReference>
<gene>
    <name evidence="3" type="ORF">RMAR1173_LOCUS20131</name>
</gene>
<evidence type="ECO:0000256" key="1">
    <source>
        <dbReference type="ARBA" id="ARBA00023002"/>
    </source>
</evidence>
<accession>A0A7S2STI1</accession>
<dbReference type="EMBL" id="HBHJ01030408">
    <property type="protein sequence ID" value="CAD9709139.1"/>
    <property type="molecule type" value="Transcribed_RNA"/>
</dbReference>
<dbReference type="PANTHER" id="PTHR43539">
    <property type="entry name" value="FLAVIN-BINDING MONOOXYGENASE-LIKE PROTEIN (AFU_ORTHOLOGUE AFUA_4G09220)"/>
    <property type="match status" value="1"/>
</dbReference>
<dbReference type="PANTHER" id="PTHR43539:SF78">
    <property type="entry name" value="FLAVIN-CONTAINING MONOOXYGENASE"/>
    <property type="match status" value="1"/>
</dbReference>
<dbReference type="GO" id="GO:0050660">
    <property type="term" value="F:flavin adenine dinucleotide binding"/>
    <property type="evidence" value="ECO:0007669"/>
    <property type="project" value="TreeGrafter"/>
</dbReference>
<evidence type="ECO:0000313" key="3">
    <source>
        <dbReference type="EMBL" id="CAD9709139.1"/>
    </source>
</evidence>